<name>S3D5S3_OPHP1</name>
<dbReference type="AlphaFoldDB" id="S3D5S3"/>
<evidence type="ECO:0000313" key="2">
    <source>
        <dbReference type="EMBL" id="EPE08730.1"/>
    </source>
</evidence>
<dbReference type="VEuPathDB" id="FungiDB:F503_04317"/>
<dbReference type="eggNOG" id="ENOG502SQA8">
    <property type="taxonomic scope" value="Eukaryota"/>
</dbReference>
<dbReference type="PANTHER" id="PTHR34883">
    <property type="entry name" value="SERINE-RICH PROTEIN, PUTATIVE-RELATED-RELATED"/>
    <property type="match status" value="1"/>
</dbReference>
<sequence length="186" mass="19387">MFAKSATIAILAVAGLVSAAPAPAGTRTERDLASRTVTQTGVTHSVVAGRAGLHFDPENVVAEIGDVIEWHYLPANHSVVQSSFAEPCQPLAGDYGFASNFQPVSTGQSSQVFQIVVQDASPLWYYCAQTKGSHCQNGMAGVINQNFNSPNTLTAYKAAAALTGVSIPPSHVSGSIIDNPNPQSGF</sequence>
<organism evidence="2 3">
    <name type="scientific">Ophiostoma piceae (strain UAMH 11346)</name>
    <name type="common">Sap stain fungus</name>
    <dbReference type="NCBI Taxonomy" id="1262450"/>
    <lineage>
        <taxon>Eukaryota</taxon>
        <taxon>Fungi</taxon>
        <taxon>Dikarya</taxon>
        <taxon>Ascomycota</taxon>
        <taxon>Pezizomycotina</taxon>
        <taxon>Sordariomycetes</taxon>
        <taxon>Sordariomycetidae</taxon>
        <taxon>Ophiostomatales</taxon>
        <taxon>Ophiostomataceae</taxon>
        <taxon>Ophiostoma</taxon>
    </lineage>
</organism>
<dbReference type="EMBL" id="KE148148">
    <property type="protein sequence ID" value="EPE08730.1"/>
    <property type="molecule type" value="Genomic_DNA"/>
</dbReference>
<evidence type="ECO:0000313" key="3">
    <source>
        <dbReference type="Proteomes" id="UP000016923"/>
    </source>
</evidence>
<keyword evidence="1" id="KW-0732">Signal</keyword>
<dbReference type="OMA" id="WYYCAQQ"/>
<proteinExistence type="predicted"/>
<dbReference type="HOGENOM" id="CLU_053381_7_1_1"/>
<evidence type="ECO:0000256" key="1">
    <source>
        <dbReference type="SAM" id="SignalP"/>
    </source>
</evidence>
<dbReference type="InterPro" id="IPR008972">
    <property type="entry name" value="Cupredoxin"/>
</dbReference>
<gene>
    <name evidence="2" type="ORF">F503_04317</name>
</gene>
<dbReference type="CDD" id="cd00920">
    <property type="entry name" value="Cupredoxin"/>
    <property type="match status" value="1"/>
</dbReference>
<protein>
    <submittedName>
        <fullName evidence="2">Extracellular serine-rich protein</fullName>
    </submittedName>
</protein>
<dbReference type="STRING" id="1262450.S3D5S3"/>
<dbReference type="PANTHER" id="PTHR34883:SF15">
    <property type="entry name" value="EXTRACELLULAR SERINE-RICH PROTEIN"/>
    <property type="match status" value="1"/>
</dbReference>
<dbReference type="OrthoDB" id="5415867at2759"/>
<dbReference type="Proteomes" id="UP000016923">
    <property type="component" value="Unassembled WGS sequence"/>
</dbReference>
<feature type="signal peptide" evidence="1">
    <location>
        <begin position="1"/>
        <end position="19"/>
    </location>
</feature>
<reference evidence="2 3" key="1">
    <citation type="journal article" date="2013" name="BMC Genomics">
        <title>The genome and transcriptome of the pine saprophyte Ophiostoma piceae, and a comparison with the bark beetle-associated pine pathogen Grosmannia clavigera.</title>
        <authorList>
            <person name="Haridas S."/>
            <person name="Wang Y."/>
            <person name="Lim L."/>
            <person name="Massoumi Alamouti S."/>
            <person name="Jackman S."/>
            <person name="Docking R."/>
            <person name="Robertson G."/>
            <person name="Birol I."/>
            <person name="Bohlmann J."/>
            <person name="Breuil C."/>
        </authorList>
    </citation>
    <scope>NUCLEOTIDE SEQUENCE [LARGE SCALE GENOMIC DNA]</scope>
    <source>
        <strain evidence="2 3">UAMH 11346</strain>
    </source>
</reference>
<dbReference type="InterPro" id="IPR052953">
    <property type="entry name" value="Ser-rich/MCO-related"/>
</dbReference>
<dbReference type="Gene3D" id="2.60.40.420">
    <property type="entry name" value="Cupredoxins - blue copper proteins"/>
    <property type="match status" value="1"/>
</dbReference>
<dbReference type="SUPFAM" id="SSF49503">
    <property type="entry name" value="Cupredoxins"/>
    <property type="match status" value="1"/>
</dbReference>
<feature type="chain" id="PRO_5004507834" evidence="1">
    <location>
        <begin position="20"/>
        <end position="186"/>
    </location>
</feature>
<keyword evidence="3" id="KW-1185">Reference proteome</keyword>
<accession>S3D5S3</accession>